<accession>A0A448XPJ7</accession>
<evidence type="ECO:0000313" key="3">
    <source>
        <dbReference type="Proteomes" id="UP000784294"/>
    </source>
</evidence>
<sequence length="49" mass="5908">MIDRFQVPDPDFAPYAETHANRDFDGPLSVSLRMEKRFRSSYKRLVQYR</sequence>
<feature type="region of interest" description="Disordered" evidence="1">
    <location>
        <begin position="1"/>
        <end position="21"/>
    </location>
</feature>
<organism evidence="2 3">
    <name type="scientific">Protopolystoma xenopodis</name>
    <dbReference type="NCBI Taxonomy" id="117903"/>
    <lineage>
        <taxon>Eukaryota</taxon>
        <taxon>Metazoa</taxon>
        <taxon>Spiralia</taxon>
        <taxon>Lophotrochozoa</taxon>
        <taxon>Platyhelminthes</taxon>
        <taxon>Monogenea</taxon>
        <taxon>Polyopisthocotylea</taxon>
        <taxon>Polystomatidea</taxon>
        <taxon>Polystomatidae</taxon>
        <taxon>Protopolystoma</taxon>
    </lineage>
</organism>
<dbReference type="EMBL" id="CAAALY010271035">
    <property type="protein sequence ID" value="VEL41785.1"/>
    <property type="molecule type" value="Genomic_DNA"/>
</dbReference>
<protein>
    <submittedName>
        <fullName evidence="2">Uncharacterized protein</fullName>
    </submittedName>
</protein>
<evidence type="ECO:0000256" key="1">
    <source>
        <dbReference type="SAM" id="MobiDB-lite"/>
    </source>
</evidence>
<dbReference type="OrthoDB" id="546434at2759"/>
<proteinExistence type="predicted"/>
<reference evidence="2" key="1">
    <citation type="submission" date="2018-11" db="EMBL/GenBank/DDBJ databases">
        <authorList>
            <consortium name="Pathogen Informatics"/>
        </authorList>
    </citation>
    <scope>NUCLEOTIDE SEQUENCE</scope>
</reference>
<gene>
    <name evidence="2" type="ORF">PXEA_LOCUS35225</name>
</gene>
<comment type="caution">
    <text evidence="2">The sequence shown here is derived from an EMBL/GenBank/DDBJ whole genome shotgun (WGS) entry which is preliminary data.</text>
</comment>
<name>A0A448XPJ7_9PLAT</name>
<evidence type="ECO:0000313" key="2">
    <source>
        <dbReference type="EMBL" id="VEL41785.1"/>
    </source>
</evidence>
<dbReference type="Proteomes" id="UP000784294">
    <property type="component" value="Unassembled WGS sequence"/>
</dbReference>
<keyword evidence="3" id="KW-1185">Reference proteome</keyword>
<dbReference type="AlphaFoldDB" id="A0A448XPJ7"/>